<accession>A0AAC9J1B7</accession>
<gene>
    <name evidence="1" type="ORF">BME96_06550</name>
</gene>
<evidence type="ECO:0000313" key="2">
    <source>
        <dbReference type="Proteomes" id="UP000182945"/>
    </source>
</evidence>
<dbReference type="GO" id="GO:0003677">
    <property type="term" value="F:DNA binding"/>
    <property type="evidence" value="ECO:0007669"/>
    <property type="project" value="UniProtKB-KW"/>
</dbReference>
<dbReference type="EMBL" id="CP017962">
    <property type="protein sequence ID" value="APC47849.1"/>
    <property type="molecule type" value="Genomic_DNA"/>
</dbReference>
<dbReference type="Proteomes" id="UP000182945">
    <property type="component" value="Chromosome"/>
</dbReference>
<protein>
    <submittedName>
        <fullName evidence="1">DNA-binding protein</fullName>
    </submittedName>
</protein>
<keyword evidence="1" id="KW-0238">DNA-binding</keyword>
<dbReference type="AlphaFoldDB" id="A0AAC9J1B7"/>
<reference evidence="1 2" key="1">
    <citation type="submission" date="2016-11" db="EMBL/GenBank/DDBJ databases">
        <title>Complete genome sequencing of Virgibacillus halodenitrificans PDB-F2.</title>
        <authorList>
            <person name="Sun Z."/>
            <person name="Zhou Y."/>
            <person name="Li H."/>
        </authorList>
    </citation>
    <scope>NUCLEOTIDE SEQUENCE [LARGE SCALE GENOMIC DNA]</scope>
    <source>
        <strain evidence="1 2">PDB-F2</strain>
    </source>
</reference>
<proteinExistence type="predicted"/>
<name>A0AAC9J1B7_VIRHA</name>
<organism evidence="1 2">
    <name type="scientific">Virgibacillus halodenitrificans</name>
    <name type="common">Bacillus halodenitrificans</name>
    <dbReference type="NCBI Taxonomy" id="1482"/>
    <lineage>
        <taxon>Bacteria</taxon>
        <taxon>Bacillati</taxon>
        <taxon>Bacillota</taxon>
        <taxon>Bacilli</taxon>
        <taxon>Bacillales</taxon>
        <taxon>Bacillaceae</taxon>
        <taxon>Virgibacillus</taxon>
    </lineage>
</organism>
<dbReference type="RefSeq" id="WP_060681810.1">
    <property type="nucleotide sequence ID" value="NZ_CP017962.1"/>
</dbReference>
<sequence>MEIDLLWVGLGLAAMGYFIGDGLKNFKNPSARNLFEEADDDHALIHENEVHHIIGISNADTQVLLKEHPEIPHITVNNTAYYSKVKLLEWLKNIE</sequence>
<dbReference type="GeneID" id="71514041"/>
<dbReference type="KEGG" id="vhl:BME96_06550"/>
<evidence type="ECO:0000313" key="1">
    <source>
        <dbReference type="EMBL" id="APC47849.1"/>
    </source>
</evidence>